<reference evidence="11" key="1">
    <citation type="submission" date="2021-09" db="EMBL/GenBank/DDBJ databases">
        <title>A high-quality genome of the endoparasitic fungus Hirsutella rhossiliensis with a comparison of Hirsutella genomes reveals transposable elements contributing to genome size variation.</title>
        <authorList>
            <person name="Lin R."/>
            <person name="Jiao Y."/>
            <person name="Sun X."/>
            <person name="Ling J."/>
            <person name="Xie B."/>
            <person name="Cheng X."/>
        </authorList>
    </citation>
    <scope>NUCLEOTIDE SEQUENCE</scope>
    <source>
        <strain evidence="11">HR02</strain>
    </source>
</reference>
<dbReference type="GeneID" id="68360183"/>
<dbReference type="GO" id="GO:0005819">
    <property type="term" value="C:spindle"/>
    <property type="evidence" value="ECO:0007669"/>
    <property type="project" value="UniProtKB-SubCell"/>
</dbReference>
<evidence type="ECO:0000313" key="12">
    <source>
        <dbReference type="Proteomes" id="UP000824596"/>
    </source>
</evidence>
<evidence type="ECO:0000256" key="4">
    <source>
        <dbReference type="ARBA" id="ARBA00022618"/>
    </source>
</evidence>
<evidence type="ECO:0000256" key="10">
    <source>
        <dbReference type="SAM" id="Coils"/>
    </source>
</evidence>
<keyword evidence="6" id="KW-0498">Mitosis</keyword>
<keyword evidence="3" id="KW-0963">Cytoplasm</keyword>
<dbReference type="GO" id="GO:0005874">
    <property type="term" value="C:microtubule"/>
    <property type="evidence" value="ECO:0007669"/>
    <property type="project" value="UniProtKB-KW"/>
</dbReference>
<keyword evidence="4" id="KW-0132">Cell division</keyword>
<dbReference type="InterPro" id="IPR026243">
    <property type="entry name" value="HAUS1"/>
</dbReference>
<keyword evidence="8" id="KW-0206">Cytoskeleton</keyword>
<evidence type="ECO:0000256" key="9">
    <source>
        <dbReference type="ARBA" id="ARBA00023306"/>
    </source>
</evidence>
<evidence type="ECO:0000256" key="6">
    <source>
        <dbReference type="ARBA" id="ARBA00022776"/>
    </source>
</evidence>
<dbReference type="PANTHER" id="PTHR31570:SF1">
    <property type="entry name" value="HAUS AUGMIN-LIKE COMPLEX SUBUNIT 1"/>
    <property type="match status" value="1"/>
</dbReference>
<evidence type="ECO:0008006" key="13">
    <source>
        <dbReference type="Google" id="ProtNLM"/>
    </source>
</evidence>
<evidence type="ECO:0000256" key="7">
    <source>
        <dbReference type="ARBA" id="ARBA00023054"/>
    </source>
</evidence>
<comment type="caution">
    <text evidence="11">The sequence shown here is derived from an EMBL/GenBank/DDBJ whole genome shotgun (WGS) entry which is preliminary data.</text>
</comment>
<keyword evidence="5" id="KW-0493">Microtubule</keyword>
<organism evidence="11 12">
    <name type="scientific">Hirsutella rhossiliensis</name>
    <dbReference type="NCBI Taxonomy" id="111463"/>
    <lineage>
        <taxon>Eukaryota</taxon>
        <taxon>Fungi</taxon>
        <taxon>Dikarya</taxon>
        <taxon>Ascomycota</taxon>
        <taxon>Pezizomycotina</taxon>
        <taxon>Sordariomycetes</taxon>
        <taxon>Hypocreomycetidae</taxon>
        <taxon>Hypocreales</taxon>
        <taxon>Ophiocordycipitaceae</taxon>
        <taxon>Hirsutella</taxon>
    </lineage>
</organism>
<evidence type="ECO:0000256" key="2">
    <source>
        <dbReference type="ARBA" id="ARBA00005479"/>
    </source>
</evidence>
<dbReference type="Proteomes" id="UP000824596">
    <property type="component" value="Unassembled WGS sequence"/>
</dbReference>
<dbReference type="OrthoDB" id="5372507at2759"/>
<name>A0A9P8MMD0_9HYPO</name>
<keyword evidence="12" id="KW-1185">Reference proteome</keyword>
<gene>
    <name evidence="11" type="ORF">HRG_11055</name>
</gene>
<evidence type="ECO:0000313" key="11">
    <source>
        <dbReference type="EMBL" id="KAH0957962.1"/>
    </source>
</evidence>
<dbReference type="PANTHER" id="PTHR31570">
    <property type="entry name" value="HAUS AUGMIN-LIKE COMPLEX SUBUNIT 1"/>
    <property type="match status" value="1"/>
</dbReference>
<dbReference type="GO" id="GO:0005829">
    <property type="term" value="C:cytosol"/>
    <property type="evidence" value="ECO:0007669"/>
    <property type="project" value="TreeGrafter"/>
</dbReference>
<evidence type="ECO:0000256" key="3">
    <source>
        <dbReference type="ARBA" id="ARBA00022490"/>
    </source>
</evidence>
<proteinExistence type="inferred from homology"/>
<dbReference type="GO" id="GO:0051301">
    <property type="term" value="P:cell division"/>
    <property type="evidence" value="ECO:0007669"/>
    <property type="project" value="UniProtKB-KW"/>
</dbReference>
<evidence type="ECO:0000256" key="5">
    <source>
        <dbReference type="ARBA" id="ARBA00022701"/>
    </source>
</evidence>
<comment type="subcellular location">
    <subcellularLocation>
        <location evidence="1">Cytoplasm</location>
        <location evidence="1">Cytoskeleton</location>
        <location evidence="1">Spindle</location>
    </subcellularLocation>
</comment>
<dbReference type="GO" id="GO:0070652">
    <property type="term" value="C:HAUS complex"/>
    <property type="evidence" value="ECO:0007669"/>
    <property type="project" value="InterPro"/>
</dbReference>
<evidence type="ECO:0000256" key="8">
    <source>
        <dbReference type="ARBA" id="ARBA00023212"/>
    </source>
</evidence>
<comment type="similarity">
    <text evidence="2">Belongs to the HAUS1 family.</text>
</comment>
<dbReference type="Pfam" id="PF25762">
    <property type="entry name" value="HAUS1"/>
    <property type="match status" value="1"/>
</dbReference>
<dbReference type="RefSeq" id="XP_044715476.1">
    <property type="nucleotide sequence ID" value="XM_044869525.1"/>
</dbReference>
<feature type="coiled-coil region" evidence="10">
    <location>
        <begin position="158"/>
        <end position="185"/>
    </location>
</feature>
<dbReference type="GO" id="GO:0051225">
    <property type="term" value="P:spindle assembly"/>
    <property type="evidence" value="ECO:0007669"/>
    <property type="project" value="InterPro"/>
</dbReference>
<dbReference type="EMBL" id="JAIZPD010000018">
    <property type="protein sequence ID" value="KAH0957962.1"/>
    <property type="molecule type" value="Genomic_DNA"/>
</dbReference>
<sequence length="315" mass="35118">MAHLHDHLSRHDESAAIFSPSVARIAASTARDWSHVESWLASKFPPGRALPSFERNQDTLKALLVLATANEAADEQRQLLARADASALAENRGRASTGSKPDNHALRPHLLREDLLTLIQRQLPHEGTNALDCLAKVAVQARTAFAEPQRLGCDIMSLQGTLFELEQMVARLDSLERQIQLEAEQTASLLRMWQRDSFRPPPDSAKENLDLQRKIKSMSSHLDNLRDHAAAKMPPVNASHPTIGDVSLQEKDLLALLSCKKELDAQIAAFEGLPNDPIKARSELDALRRQLQTFSSHRDAVFEGLVERESPVRRR</sequence>
<accession>A0A9P8MMD0</accession>
<keyword evidence="7 10" id="KW-0175">Coiled coil</keyword>
<keyword evidence="9" id="KW-0131">Cell cycle</keyword>
<dbReference type="AlphaFoldDB" id="A0A9P8MMD0"/>
<evidence type="ECO:0000256" key="1">
    <source>
        <dbReference type="ARBA" id="ARBA00004186"/>
    </source>
</evidence>
<protein>
    <recommendedName>
        <fullName evidence="13">HAUS augmin-like complex subunit 1</fullName>
    </recommendedName>
</protein>